<dbReference type="InterPro" id="IPR044051">
    <property type="entry name" value="Prophage_tail_N"/>
</dbReference>
<dbReference type="AlphaFoldDB" id="C2EWF9"/>
<accession>C2EWF9</accession>
<evidence type="ECO:0000259" key="1">
    <source>
        <dbReference type="Pfam" id="PF18994"/>
    </source>
</evidence>
<evidence type="ECO:0000313" key="3">
    <source>
        <dbReference type="Proteomes" id="UP000004483"/>
    </source>
</evidence>
<organism evidence="2 3">
    <name type="scientific">Limosilactobacillus vaginalis DSM 5837 = ATCC 49540</name>
    <dbReference type="NCBI Taxonomy" id="1423814"/>
    <lineage>
        <taxon>Bacteria</taxon>
        <taxon>Bacillati</taxon>
        <taxon>Bacillota</taxon>
        <taxon>Bacilli</taxon>
        <taxon>Lactobacillales</taxon>
        <taxon>Lactobacillaceae</taxon>
        <taxon>Limosilactobacillus</taxon>
    </lineage>
</organism>
<gene>
    <name evidence="2" type="ORF">HMPREF0549_1795</name>
</gene>
<protein>
    <recommendedName>
        <fullName evidence="1">Prophage endopeptidase tail N-terminal domain-containing protein</fullName>
    </recommendedName>
</protein>
<reference evidence="2 3" key="1">
    <citation type="submission" date="2009-01" db="EMBL/GenBank/DDBJ databases">
        <authorList>
            <person name="Qin X."/>
            <person name="Bachman B."/>
            <person name="Battles P."/>
            <person name="Bell A."/>
            <person name="Bess C."/>
            <person name="Bickham C."/>
            <person name="Chaboub L."/>
            <person name="Chen D."/>
            <person name="Coyle M."/>
            <person name="Deiros D.R."/>
            <person name="Dinh H."/>
            <person name="Forbes L."/>
            <person name="Fowler G."/>
            <person name="Francisco L."/>
            <person name="Fu Q."/>
            <person name="Gubbala S."/>
            <person name="Hale W."/>
            <person name="Han Y."/>
            <person name="Hemphill L."/>
            <person name="Highlander S.K."/>
            <person name="Hirani K."/>
            <person name="Hogues M."/>
            <person name="Jackson L."/>
            <person name="Jakkamsetti A."/>
            <person name="Javaid M."/>
            <person name="Jiang H."/>
            <person name="Korchina V."/>
            <person name="Kovar C."/>
            <person name="Lara F."/>
            <person name="Lee S."/>
            <person name="Mata R."/>
            <person name="Mathew T."/>
            <person name="Moen C."/>
            <person name="Morales K."/>
            <person name="Munidasa M."/>
            <person name="Nazareth L."/>
            <person name="Ngo R."/>
            <person name="Nguyen L."/>
            <person name="Okwuonu G."/>
            <person name="Ongeri F."/>
            <person name="Patil S."/>
            <person name="Petrosino J."/>
            <person name="Pham C."/>
            <person name="Pham P."/>
            <person name="Pu L.-L."/>
            <person name="Puazo M."/>
            <person name="Raj R."/>
            <person name="Reid J."/>
            <person name="Rouhana J."/>
            <person name="Saada N."/>
            <person name="Shang Y."/>
            <person name="Simmons D."/>
            <person name="Thornton R."/>
            <person name="Warren J."/>
            <person name="Weissenberger G."/>
            <person name="Zhang J."/>
            <person name="Zhang L."/>
            <person name="Zhou C."/>
            <person name="Zhu D."/>
            <person name="Muzny D."/>
            <person name="Worley K."/>
            <person name="Gibbs R."/>
        </authorList>
    </citation>
    <scope>NUCLEOTIDE SEQUENCE [LARGE SCALE GENOMIC DNA]</scope>
    <source>
        <strain evidence="2 3">ATCC 49540</strain>
    </source>
</reference>
<dbReference type="EMBL" id="ACGV01000193">
    <property type="protein sequence ID" value="EEJ39795.1"/>
    <property type="molecule type" value="Genomic_DNA"/>
</dbReference>
<feature type="domain" description="Prophage endopeptidase tail N-terminal" evidence="1">
    <location>
        <begin position="19"/>
        <end position="53"/>
    </location>
</feature>
<dbReference type="Proteomes" id="UP000004483">
    <property type="component" value="Unassembled WGS sequence"/>
</dbReference>
<sequence length="54" mass="6128">MSETVLITSDLNNNGGTPGVEERIDWSDLYNSFKVNFQLNTSYEISFTATYTDQ</sequence>
<name>C2EWF9_9LACO</name>
<feature type="non-terminal residue" evidence="2">
    <location>
        <position position="54"/>
    </location>
</feature>
<dbReference type="HOGENOM" id="CLU_3054971_0_0_9"/>
<evidence type="ECO:0000313" key="2">
    <source>
        <dbReference type="EMBL" id="EEJ39795.1"/>
    </source>
</evidence>
<proteinExistence type="predicted"/>
<comment type="caution">
    <text evidence="2">The sequence shown here is derived from an EMBL/GenBank/DDBJ whole genome shotgun (WGS) entry which is preliminary data.</text>
</comment>
<dbReference type="Pfam" id="PF18994">
    <property type="entry name" value="Prophage_tailD1"/>
    <property type="match status" value="1"/>
</dbReference>
<dbReference type="STRING" id="1423814.HMPREF0549_1795"/>